<organism evidence="2 3">
    <name type="scientific">Mesorhizobium atlanticum</name>
    <dbReference type="NCBI Taxonomy" id="2233532"/>
    <lineage>
        <taxon>Bacteria</taxon>
        <taxon>Pseudomonadati</taxon>
        <taxon>Pseudomonadota</taxon>
        <taxon>Alphaproteobacteria</taxon>
        <taxon>Hyphomicrobiales</taxon>
        <taxon>Phyllobacteriaceae</taxon>
        <taxon>Mesorhizobium</taxon>
    </lineage>
</organism>
<gene>
    <name evidence="2" type="ORF">DPM35_26325</name>
</gene>
<dbReference type="InterPro" id="IPR018754">
    <property type="entry name" value="RovC-like_DNA-bd"/>
</dbReference>
<accession>A0A330GJG3</accession>
<dbReference type="Pfam" id="PF10074">
    <property type="entry name" value="RovC_DNA-bd"/>
    <property type="match status" value="1"/>
</dbReference>
<sequence>MAHPTQVDRHHLFEVHGEIRTRTGTIVLGTIVPIRYGEPLKTHLGSWKTRPKADSQSHMDIEMQDEVPWSDSLTAYDKEHFTTYMRFLDAAADSASYEEMAQLILGIDPKREPERARNAARSHLDRANWMVTTGYRELFAG</sequence>
<feature type="domain" description="T6SS Transcription factor RovC-like DNA binding" evidence="1">
    <location>
        <begin position="64"/>
        <end position="138"/>
    </location>
</feature>
<proteinExistence type="predicted"/>
<dbReference type="EMBL" id="QMBQ01000009">
    <property type="protein sequence ID" value="RAZ72918.1"/>
    <property type="molecule type" value="Genomic_DNA"/>
</dbReference>
<dbReference type="Proteomes" id="UP000251956">
    <property type="component" value="Unassembled WGS sequence"/>
</dbReference>
<keyword evidence="3" id="KW-1185">Reference proteome</keyword>
<evidence type="ECO:0000259" key="1">
    <source>
        <dbReference type="Pfam" id="PF10074"/>
    </source>
</evidence>
<dbReference type="AlphaFoldDB" id="A0A330GJG3"/>
<evidence type="ECO:0000313" key="2">
    <source>
        <dbReference type="EMBL" id="RAZ72918.1"/>
    </source>
</evidence>
<dbReference type="OrthoDB" id="9811330at2"/>
<evidence type="ECO:0000313" key="3">
    <source>
        <dbReference type="Proteomes" id="UP000251956"/>
    </source>
</evidence>
<protein>
    <recommendedName>
        <fullName evidence="1">T6SS Transcription factor RovC-like DNA binding domain-containing protein</fullName>
    </recommendedName>
</protein>
<comment type="caution">
    <text evidence="2">The sequence shown here is derived from an EMBL/GenBank/DDBJ whole genome shotgun (WGS) entry which is preliminary data.</text>
</comment>
<name>A0A330GJG3_9HYPH</name>
<reference evidence="3" key="1">
    <citation type="submission" date="2018-06" db="EMBL/GenBank/DDBJ databases">
        <authorList>
            <person name="Helene L.C."/>
            <person name="Dall'Agnol R."/>
            <person name="Delamuta J.R."/>
            <person name="Hungria M."/>
        </authorList>
    </citation>
    <scope>NUCLEOTIDE SEQUENCE [LARGE SCALE GENOMIC DNA]</scope>
    <source>
        <strain evidence="3">CNPSo 3140</strain>
    </source>
</reference>
<reference evidence="2 3" key="2">
    <citation type="submission" date="2018-07" db="EMBL/GenBank/DDBJ databases">
        <title>Diversity of Mesorhizobium strains in Brazil.</title>
        <authorList>
            <person name="Helene L.C.F."/>
            <person name="Dall'Agnol R."/>
            <person name="Delamuta J.R.M."/>
            <person name="Hungria M."/>
        </authorList>
    </citation>
    <scope>NUCLEOTIDE SEQUENCE [LARGE SCALE GENOMIC DNA]</scope>
    <source>
        <strain evidence="2 3">CNPSo 3140</strain>
    </source>
</reference>